<keyword evidence="2" id="KW-1185">Reference proteome</keyword>
<evidence type="ECO:0000313" key="1">
    <source>
        <dbReference type="EMBL" id="EFW18748.1"/>
    </source>
</evidence>
<proteinExistence type="predicted"/>
<gene>
    <name evidence="1" type="ORF">CPSG_04294</name>
</gene>
<dbReference type="VEuPathDB" id="FungiDB:CPSG_04294"/>
<reference evidence="2" key="2">
    <citation type="submission" date="2010-03" db="EMBL/GenBank/DDBJ databases">
        <title>The genome sequence of Coccidioides posadasii strain Silveira.</title>
        <authorList>
            <consortium name="The Broad Institute Genome Sequencing Center for Infectious Disease"/>
            <person name="Neafsey D."/>
            <person name="Orbach M."/>
            <person name="Henn M.R."/>
            <person name="Cole G.T."/>
            <person name="Galgiani J."/>
            <person name="Gardner M.J."/>
            <person name="Kirkland T.N."/>
            <person name="Taylor J.W."/>
            <person name="Young S.K."/>
            <person name="Zeng Q."/>
            <person name="Koehrsen M."/>
            <person name="Alvarado L."/>
            <person name="Berlin A."/>
            <person name="Borenstein D."/>
            <person name="Chapman S.B."/>
            <person name="Chen Z."/>
            <person name="Engels R."/>
            <person name="Freedman E."/>
            <person name="Gellesch M."/>
            <person name="Goldberg J."/>
            <person name="Griggs A."/>
            <person name="Gujja S."/>
            <person name="Heilman E."/>
            <person name="Heiman D."/>
            <person name="Howarth C."/>
            <person name="Jen D."/>
            <person name="Larson L."/>
            <person name="Mehta T."/>
            <person name="Neiman D."/>
            <person name="Park D."/>
            <person name="Pearson M."/>
            <person name="Richards J."/>
            <person name="Roberts A."/>
            <person name="Saif S."/>
            <person name="Shea T."/>
            <person name="Shenoy N."/>
            <person name="Sisk P."/>
            <person name="Stolte C."/>
            <person name="Sykes S."/>
            <person name="Walk T."/>
            <person name="White J."/>
            <person name="Yandava C."/>
            <person name="Haas B."/>
            <person name="Nusbaum C."/>
            <person name="Birren B."/>
        </authorList>
    </citation>
    <scope>NUCLEOTIDE SEQUENCE [LARGE SCALE GENOMIC DNA]</scope>
    <source>
        <strain evidence="2">RMSCC 757 / Silveira</strain>
    </source>
</reference>
<reference evidence="2" key="1">
    <citation type="journal article" date="2010" name="Genome Res.">
        <title>Population genomic sequencing of Coccidioides fungi reveals recent hybridization and transposon control.</title>
        <authorList>
            <person name="Neafsey D.E."/>
            <person name="Barker B.M."/>
            <person name="Sharpton T.J."/>
            <person name="Stajich J.E."/>
            <person name="Park D.J."/>
            <person name="Whiston E."/>
            <person name="Hung C.-Y."/>
            <person name="McMahan C."/>
            <person name="White J."/>
            <person name="Sykes S."/>
            <person name="Heiman D."/>
            <person name="Young S."/>
            <person name="Zeng Q."/>
            <person name="Abouelleil A."/>
            <person name="Aftuck L."/>
            <person name="Bessette D."/>
            <person name="Brown A."/>
            <person name="FitzGerald M."/>
            <person name="Lui A."/>
            <person name="Macdonald J.P."/>
            <person name="Priest M."/>
            <person name="Orbach M.J."/>
            <person name="Galgiani J.N."/>
            <person name="Kirkland T.N."/>
            <person name="Cole G.T."/>
            <person name="Birren B.W."/>
            <person name="Henn M.R."/>
            <person name="Taylor J.W."/>
            <person name="Rounsley S.D."/>
        </authorList>
    </citation>
    <scope>NUCLEOTIDE SEQUENCE [LARGE SCALE GENOMIC DNA]</scope>
    <source>
        <strain evidence="2">RMSCC 757 / Silveira</strain>
    </source>
</reference>
<name>E9D3V5_COCPS</name>
<accession>E9D3V5</accession>
<evidence type="ECO:0000313" key="2">
    <source>
        <dbReference type="Proteomes" id="UP000002497"/>
    </source>
</evidence>
<dbReference type="EMBL" id="GL636491">
    <property type="protein sequence ID" value="EFW18748.1"/>
    <property type="molecule type" value="Genomic_DNA"/>
</dbReference>
<organism evidence="2">
    <name type="scientific">Coccidioides posadasii (strain RMSCC 757 / Silveira)</name>
    <name type="common">Valley fever fungus</name>
    <dbReference type="NCBI Taxonomy" id="443226"/>
    <lineage>
        <taxon>Eukaryota</taxon>
        <taxon>Fungi</taxon>
        <taxon>Dikarya</taxon>
        <taxon>Ascomycota</taxon>
        <taxon>Pezizomycotina</taxon>
        <taxon>Eurotiomycetes</taxon>
        <taxon>Eurotiomycetidae</taxon>
        <taxon>Onygenales</taxon>
        <taxon>Onygenaceae</taxon>
        <taxon>Coccidioides</taxon>
    </lineage>
</organism>
<dbReference type="HOGENOM" id="CLU_1885578_0_0_1"/>
<protein>
    <submittedName>
        <fullName evidence="1">Predicted protein</fullName>
    </submittedName>
</protein>
<dbReference type="AlphaFoldDB" id="E9D3V5"/>
<dbReference type="Proteomes" id="UP000002497">
    <property type="component" value="Unassembled WGS sequence"/>
</dbReference>
<sequence length="135" mass="15124">MHVGCRSWGPFQSILSIVCIAAFPPRQKKQHVDWYSVVTESVLQNRYSTESLPYSGRFTPGTHPHPHTHTGPLAMAYRHAVKLQGTFPFVTTPKVGVKLIEAWPTNLKSEASRISNLFGPSPVPWISWGMVETQI</sequence>